<dbReference type="InterPro" id="IPR011009">
    <property type="entry name" value="Kinase-like_dom_sf"/>
</dbReference>
<feature type="coiled-coil region" evidence="9">
    <location>
        <begin position="307"/>
        <end position="341"/>
    </location>
</feature>
<accession>A0A5S9F5R1</accession>
<name>A0A5S9F5R1_UABAM</name>
<protein>
    <recommendedName>
        <fullName evidence="1">non-specific serine/threonine protein kinase</fullName>
        <ecNumber evidence="1">2.7.11.1</ecNumber>
    </recommendedName>
</protein>
<evidence type="ECO:0000256" key="2">
    <source>
        <dbReference type="ARBA" id="ARBA00022527"/>
    </source>
</evidence>
<keyword evidence="2" id="KW-0723">Serine/threonine-protein kinase</keyword>
<dbReference type="Gene3D" id="1.10.510.10">
    <property type="entry name" value="Transferase(Phosphotransferase) domain 1"/>
    <property type="match status" value="1"/>
</dbReference>
<keyword evidence="10" id="KW-0812">Transmembrane</keyword>
<keyword evidence="3" id="KW-0808">Transferase</keyword>
<dbReference type="PROSITE" id="PS50294">
    <property type="entry name" value="WD_REPEATS_REGION"/>
    <property type="match status" value="1"/>
</dbReference>
<evidence type="ECO:0000256" key="1">
    <source>
        <dbReference type="ARBA" id="ARBA00012513"/>
    </source>
</evidence>
<dbReference type="KEGG" id="uam:UABAM_05290"/>
<evidence type="ECO:0000256" key="3">
    <source>
        <dbReference type="ARBA" id="ARBA00022679"/>
    </source>
</evidence>
<evidence type="ECO:0000256" key="9">
    <source>
        <dbReference type="SAM" id="Coils"/>
    </source>
</evidence>
<dbReference type="Proteomes" id="UP000326354">
    <property type="component" value="Chromosome"/>
</dbReference>
<keyword evidence="10" id="KW-0472">Membrane</keyword>
<keyword evidence="10" id="KW-1133">Transmembrane helix</keyword>
<dbReference type="Pfam" id="PF00069">
    <property type="entry name" value="Pkinase"/>
    <property type="match status" value="1"/>
</dbReference>
<dbReference type="Gene3D" id="2.130.10.10">
    <property type="entry name" value="YVTN repeat-like/Quinoprotein amine dehydrogenase"/>
    <property type="match status" value="3"/>
</dbReference>
<dbReference type="PROSITE" id="PS50082">
    <property type="entry name" value="WD_REPEATS_2"/>
    <property type="match status" value="1"/>
</dbReference>
<dbReference type="SUPFAM" id="SSF50978">
    <property type="entry name" value="WD40 repeat-like"/>
    <property type="match status" value="1"/>
</dbReference>
<reference evidence="12 13" key="1">
    <citation type="submission" date="2019-08" db="EMBL/GenBank/DDBJ databases">
        <title>Complete genome sequence of Candidatus Uab amorphum.</title>
        <authorList>
            <person name="Shiratori T."/>
            <person name="Suzuki S."/>
            <person name="Kakizawa Y."/>
            <person name="Ishida K."/>
        </authorList>
    </citation>
    <scope>NUCLEOTIDE SEQUENCE [LARGE SCALE GENOMIC DNA]</scope>
    <source>
        <strain evidence="12 13">SRT547</strain>
    </source>
</reference>
<dbReference type="InterPro" id="IPR000719">
    <property type="entry name" value="Prot_kinase_dom"/>
</dbReference>
<dbReference type="InterPro" id="IPR015943">
    <property type="entry name" value="WD40/YVTN_repeat-like_dom_sf"/>
</dbReference>
<dbReference type="Gene3D" id="3.30.200.20">
    <property type="entry name" value="Phosphorylase Kinase, domain 1"/>
    <property type="match status" value="1"/>
</dbReference>
<dbReference type="SMART" id="SM00220">
    <property type="entry name" value="S_TKc"/>
    <property type="match status" value="1"/>
</dbReference>
<dbReference type="SMART" id="SM00320">
    <property type="entry name" value="WD40"/>
    <property type="match status" value="6"/>
</dbReference>
<dbReference type="PANTHER" id="PTHR43289:SF6">
    <property type="entry name" value="SERINE_THREONINE-PROTEIN KINASE NEKL-3"/>
    <property type="match status" value="1"/>
</dbReference>
<evidence type="ECO:0000256" key="5">
    <source>
        <dbReference type="ARBA" id="ARBA00022777"/>
    </source>
</evidence>
<evidence type="ECO:0000256" key="4">
    <source>
        <dbReference type="ARBA" id="ARBA00022741"/>
    </source>
</evidence>
<keyword evidence="9" id="KW-0175">Coiled coil</keyword>
<dbReference type="EC" id="2.7.11.1" evidence="1"/>
<keyword evidence="5 12" id="KW-0418">Kinase</keyword>
<dbReference type="InterPro" id="IPR001680">
    <property type="entry name" value="WD40_rpt"/>
</dbReference>
<dbReference type="InterPro" id="IPR008271">
    <property type="entry name" value="Ser/Thr_kinase_AS"/>
</dbReference>
<keyword evidence="6 8" id="KW-0067">ATP-binding</keyword>
<dbReference type="RefSeq" id="WP_151970924.1">
    <property type="nucleotide sequence ID" value="NZ_AP019860.1"/>
</dbReference>
<gene>
    <name evidence="12" type="ORF">UABAM_05290</name>
</gene>
<keyword evidence="13" id="KW-1185">Reference proteome</keyword>
<dbReference type="GO" id="GO:0005524">
    <property type="term" value="F:ATP binding"/>
    <property type="evidence" value="ECO:0007669"/>
    <property type="project" value="UniProtKB-UniRule"/>
</dbReference>
<dbReference type="SUPFAM" id="SSF56112">
    <property type="entry name" value="Protein kinase-like (PK-like)"/>
    <property type="match status" value="1"/>
</dbReference>
<evidence type="ECO:0000256" key="7">
    <source>
        <dbReference type="PROSITE-ProRule" id="PRU00221"/>
    </source>
</evidence>
<dbReference type="OrthoDB" id="9788659at2"/>
<proteinExistence type="predicted"/>
<sequence>MKFRNYRLLDELGRGGMGIVYLARDEQLGRECALKVLINANTNSRQLQRFMREMRAVARLNHPCIITMFESGTEPTYFYTMEYIPGITLKEAIRQKCFSTNELIHIFIKICHAIEYAHKNNVIHRDLKPANIMVRKNNEPVVMDFGLAKQLGEQDISISTDILGTPMYMAPEILNGRNTTRKSDLYSLGTILYEILVGRPPYVGDSVMNIFYQVVHTEILPPTCLNPSIKKDLDIICLKCLNKKPQKRYSSVCELRQELQRFIDNKPILTKSTGTWARIQKWIYRHPLPSTIMVISVLSTAIISLLLIAVSQKNNELAQQRQTLEKSNHRLAQNQEELKANNILLKRSLAKASLKHAYTHIGNKEYPQAAQELVYARKILKKHDKTNELREEVEFVLTNAIYSNLPICLGEVELPIAEFDMADFTGRILTKELSTTKIWDVSQMESSPRLLYTIPSSVKLARISANGRFVTRVNPLNQIEIYDVRSQQKKSVLPGKYPGISHIKISDSGQQVLFIAKDRLWFWEKGKKIRKLALDKKERVHNIALAANGKYFAASSGGVVFIFKNGKKVRDDYIPINHHSEAMSLNPRRNIIVYTSNRGEFVISNFNEDYRVSYEAHSGKMADIAFSRRGHFFATAGEDGRVILWNAANSKKLFVLPTTMGVQQVCFDNSGRFLYVCGTRQRKIFCQKWQIHFEKATQQFTLSAKEQQQLNRIVNLSVNTNFNTETATISPKNRYYAFNLKIRVVVVDRQNPNTTKSIFNKNYQKISSLWFDNDETKMLVHEGPSITIYDLPDLTNREMKIKVHDQRMSKFSPDGRFLYVSRDKGYSCMEVYSTASGQKIAERRTLSLIREIAFDPQRKWVALGARRGIIEIWPANFWDNPNKEEYSLVESDHYALAWDYAEKLISASADGKITAWERQNVQWLNTTSISIGLQAKEIKISPDNRFWAALTNHSIVIYDLSLNKHVKSYLGYNEDGSANISKDWQYIALPSILGEFSLRKFHHKDPLIPQQIQDALHRNSVK</sequence>
<dbReference type="InterPro" id="IPR036322">
    <property type="entry name" value="WD40_repeat_dom_sf"/>
</dbReference>
<evidence type="ECO:0000256" key="8">
    <source>
        <dbReference type="PROSITE-ProRule" id="PRU10141"/>
    </source>
</evidence>
<evidence type="ECO:0000313" key="12">
    <source>
        <dbReference type="EMBL" id="BBM86888.1"/>
    </source>
</evidence>
<evidence type="ECO:0000259" key="11">
    <source>
        <dbReference type="PROSITE" id="PS50011"/>
    </source>
</evidence>
<dbReference type="PROSITE" id="PS50011">
    <property type="entry name" value="PROTEIN_KINASE_DOM"/>
    <property type="match status" value="1"/>
</dbReference>
<organism evidence="12 13">
    <name type="scientific">Uabimicrobium amorphum</name>
    <dbReference type="NCBI Taxonomy" id="2596890"/>
    <lineage>
        <taxon>Bacteria</taxon>
        <taxon>Pseudomonadati</taxon>
        <taxon>Planctomycetota</taxon>
        <taxon>Candidatus Uabimicrobiia</taxon>
        <taxon>Candidatus Uabimicrobiales</taxon>
        <taxon>Candidatus Uabimicrobiaceae</taxon>
        <taxon>Candidatus Uabimicrobium</taxon>
    </lineage>
</organism>
<dbReference type="GO" id="GO:0004674">
    <property type="term" value="F:protein serine/threonine kinase activity"/>
    <property type="evidence" value="ECO:0007669"/>
    <property type="project" value="UniProtKB-KW"/>
</dbReference>
<dbReference type="AlphaFoldDB" id="A0A5S9F5R1"/>
<feature type="transmembrane region" description="Helical" evidence="10">
    <location>
        <begin position="288"/>
        <end position="310"/>
    </location>
</feature>
<dbReference type="Pfam" id="PF00400">
    <property type="entry name" value="WD40"/>
    <property type="match status" value="1"/>
</dbReference>
<dbReference type="InterPro" id="IPR017441">
    <property type="entry name" value="Protein_kinase_ATP_BS"/>
</dbReference>
<evidence type="ECO:0000313" key="13">
    <source>
        <dbReference type="Proteomes" id="UP000326354"/>
    </source>
</evidence>
<evidence type="ECO:0000256" key="10">
    <source>
        <dbReference type="SAM" id="Phobius"/>
    </source>
</evidence>
<dbReference type="FunFam" id="1.10.510.10:FF:000021">
    <property type="entry name" value="Serine/threonine protein kinase"/>
    <property type="match status" value="1"/>
</dbReference>
<feature type="domain" description="Protein kinase" evidence="11">
    <location>
        <begin position="6"/>
        <end position="263"/>
    </location>
</feature>
<dbReference type="PROSITE" id="PS00108">
    <property type="entry name" value="PROTEIN_KINASE_ST"/>
    <property type="match status" value="1"/>
</dbReference>
<evidence type="ECO:0000256" key="6">
    <source>
        <dbReference type="ARBA" id="ARBA00022840"/>
    </source>
</evidence>
<dbReference type="PROSITE" id="PS00107">
    <property type="entry name" value="PROTEIN_KINASE_ATP"/>
    <property type="match status" value="1"/>
</dbReference>
<dbReference type="PANTHER" id="PTHR43289">
    <property type="entry name" value="MITOGEN-ACTIVATED PROTEIN KINASE KINASE KINASE 20-RELATED"/>
    <property type="match status" value="1"/>
</dbReference>
<keyword evidence="7" id="KW-0853">WD repeat</keyword>
<keyword evidence="4 8" id="KW-0547">Nucleotide-binding</keyword>
<dbReference type="EMBL" id="AP019860">
    <property type="protein sequence ID" value="BBM86888.1"/>
    <property type="molecule type" value="Genomic_DNA"/>
</dbReference>
<feature type="repeat" description="WD" evidence="7">
    <location>
        <begin position="614"/>
        <end position="655"/>
    </location>
</feature>
<feature type="binding site" evidence="8">
    <location>
        <position position="35"/>
    </location>
    <ligand>
        <name>ATP</name>
        <dbReference type="ChEBI" id="CHEBI:30616"/>
    </ligand>
</feature>
<dbReference type="CDD" id="cd14014">
    <property type="entry name" value="STKc_PknB_like"/>
    <property type="match status" value="1"/>
</dbReference>